<evidence type="ECO:0000313" key="2">
    <source>
        <dbReference type="Proteomes" id="UP000187406"/>
    </source>
</evidence>
<name>A0A1Q3D2D4_CEPFO</name>
<proteinExistence type="predicted"/>
<dbReference type="EMBL" id="BDDD01003987">
    <property type="protein sequence ID" value="GAV86647.1"/>
    <property type="molecule type" value="Genomic_DNA"/>
</dbReference>
<dbReference type="Gene3D" id="3.60.10.10">
    <property type="entry name" value="Endonuclease/exonuclease/phosphatase"/>
    <property type="match status" value="1"/>
</dbReference>
<dbReference type="AlphaFoldDB" id="A0A1Q3D2D4"/>
<gene>
    <name evidence="1" type="ORF">CFOL_v3_30074</name>
</gene>
<dbReference type="InterPro" id="IPR036691">
    <property type="entry name" value="Endo/exonu/phosph_ase_sf"/>
</dbReference>
<feature type="non-terminal residue" evidence="1">
    <location>
        <position position="1"/>
    </location>
</feature>
<dbReference type="InParanoid" id="A0A1Q3D2D4"/>
<organism evidence="1 2">
    <name type="scientific">Cephalotus follicularis</name>
    <name type="common">Albany pitcher plant</name>
    <dbReference type="NCBI Taxonomy" id="3775"/>
    <lineage>
        <taxon>Eukaryota</taxon>
        <taxon>Viridiplantae</taxon>
        <taxon>Streptophyta</taxon>
        <taxon>Embryophyta</taxon>
        <taxon>Tracheophyta</taxon>
        <taxon>Spermatophyta</taxon>
        <taxon>Magnoliopsida</taxon>
        <taxon>eudicotyledons</taxon>
        <taxon>Gunneridae</taxon>
        <taxon>Pentapetalae</taxon>
        <taxon>rosids</taxon>
        <taxon>fabids</taxon>
        <taxon>Oxalidales</taxon>
        <taxon>Cephalotaceae</taxon>
        <taxon>Cephalotus</taxon>
    </lineage>
</organism>
<evidence type="ECO:0008006" key="3">
    <source>
        <dbReference type="Google" id="ProtNLM"/>
    </source>
</evidence>
<dbReference type="OrthoDB" id="1001388at2759"/>
<protein>
    <recommendedName>
        <fullName evidence="3">Exo_endo_phos domain-containing protein</fullName>
    </recommendedName>
</protein>
<comment type="caution">
    <text evidence="1">The sequence shown here is derived from an EMBL/GenBank/DDBJ whole genome shotgun (WGS) entry which is preliminary data.</text>
</comment>
<sequence>PNYVFLSETRSSVQEMKAIRIKNGFKNCLAVDTEGRRCRLSLLWNEEVDLSIKSFSQSHFDLSGSTKKWRLMGIYGNPEAHHCHETWSLLCNLASQHNISWLCMGDFNEILSISEKEGGNERNTWQMDKFCHALDTCRLRDMG</sequence>
<dbReference type="SUPFAM" id="SSF56219">
    <property type="entry name" value="DNase I-like"/>
    <property type="match status" value="1"/>
</dbReference>
<dbReference type="STRING" id="3775.A0A1Q3D2D4"/>
<accession>A0A1Q3D2D4</accession>
<keyword evidence="2" id="KW-1185">Reference proteome</keyword>
<dbReference type="PANTHER" id="PTHR35218:SF9">
    <property type="entry name" value="ENDONUCLEASE_EXONUCLEASE_PHOSPHATASE DOMAIN-CONTAINING PROTEIN"/>
    <property type="match status" value="1"/>
</dbReference>
<dbReference type="Proteomes" id="UP000187406">
    <property type="component" value="Unassembled WGS sequence"/>
</dbReference>
<reference evidence="2" key="1">
    <citation type="submission" date="2016-04" db="EMBL/GenBank/DDBJ databases">
        <title>Cephalotus genome sequencing.</title>
        <authorList>
            <person name="Fukushima K."/>
            <person name="Hasebe M."/>
            <person name="Fang X."/>
        </authorList>
    </citation>
    <scope>NUCLEOTIDE SEQUENCE [LARGE SCALE GENOMIC DNA]</scope>
    <source>
        <strain evidence="2">cv. St1</strain>
    </source>
</reference>
<dbReference type="PANTHER" id="PTHR35218">
    <property type="entry name" value="RNASE H DOMAIN-CONTAINING PROTEIN"/>
    <property type="match status" value="1"/>
</dbReference>
<evidence type="ECO:0000313" key="1">
    <source>
        <dbReference type="EMBL" id="GAV86647.1"/>
    </source>
</evidence>